<feature type="region of interest" description="Disordered" evidence="1">
    <location>
        <begin position="1"/>
        <end position="21"/>
    </location>
</feature>
<evidence type="ECO:0000313" key="2">
    <source>
        <dbReference type="EMBL" id="RFU23546.1"/>
    </source>
</evidence>
<feature type="non-terminal residue" evidence="2">
    <location>
        <position position="166"/>
    </location>
</feature>
<dbReference type="AlphaFoldDB" id="A0A3E2GR24"/>
<reference evidence="2 3" key="1">
    <citation type="submission" date="2018-05" db="EMBL/GenBank/DDBJ databases">
        <title>Draft genome sequence of Scytalidium lignicola DSM 105466, a ubiquitous saprotrophic fungus.</title>
        <authorList>
            <person name="Buettner E."/>
            <person name="Gebauer A.M."/>
            <person name="Hofrichter M."/>
            <person name="Liers C."/>
            <person name="Kellner H."/>
        </authorList>
    </citation>
    <scope>NUCLEOTIDE SEQUENCE [LARGE SCALE GENOMIC DNA]</scope>
    <source>
        <strain evidence="2 3">DSM 105466</strain>
    </source>
</reference>
<dbReference type="OrthoDB" id="5408734at2759"/>
<gene>
    <name evidence="2" type="ORF">B7463_g12792</name>
</gene>
<name>A0A3E2GR24_SCYLI</name>
<feature type="region of interest" description="Disordered" evidence="1">
    <location>
        <begin position="70"/>
        <end position="166"/>
    </location>
</feature>
<dbReference type="EMBL" id="NCSJ02000822">
    <property type="protein sequence ID" value="RFU23546.1"/>
    <property type="molecule type" value="Genomic_DNA"/>
</dbReference>
<feature type="compositionally biased region" description="Basic and acidic residues" evidence="1">
    <location>
        <begin position="103"/>
        <end position="113"/>
    </location>
</feature>
<keyword evidence="3" id="KW-1185">Reference proteome</keyword>
<feature type="compositionally biased region" description="Basic and acidic residues" evidence="1">
    <location>
        <begin position="152"/>
        <end position="166"/>
    </location>
</feature>
<evidence type="ECO:0000313" key="3">
    <source>
        <dbReference type="Proteomes" id="UP000258309"/>
    </source>
</evidence>
<comment type="caution">
    <text evidence="2">The sequence shown here is derived from an EMBL/GenBank/DDBJ whole genome shotgun (WGS) entry which is preliminary data.</text>
</comment>
<dbReference type="Proteomes" id="UP000258309">
    <property type="component" value="Unassembled WGS sequence"/>
</dbReference>
<protein>
    <submittedName>
        <fullName evidence="2">Uncharacterized protein</fullName>
    </submittedName>
</protein>
<sequence length="166" mass="18041">MSDDEFDKDWKPSGRPQSTMARSFSLALNDLFKIDNSIADLDAAVFEKKKAVSTQTSELEALEARLRETEERLKAKQAAATDPARRHSGMGSPRTRAALGDAFNKRQDGEGDNRQPTSPLTASYEKNKTPSRPPTGGAMPPTPGASEGEYVFVDRESASADHIAVD</sequence>
<evidence type="ECO:0000256" key="1">
    <source>
        <dbReference type="SAM" id="MobiDB-lite"/>
    </source>
</evidence>
<organism evidence="2 3">
    <name type="scientific">Scytalidium lignicola</name>
    <name type="common">Hyphomycete</name>
    <dbReference type="NCBI Taxonomy" id="5539"/>
    <lineage>
        <taxon>Eukaryota</taxon>
        <taxon>Fungi</taxon>
        <taxon>Dikarya</taxon>
        <taxon>Ascomycota</taxon>
        <taxon>Pezizomycotina</taxon>
        <taxon>Leotiomycetes</taxon>
        <taxon>Leotiomycetes incertae sedis</taxon>
        <taxon>Scytalidium</taxon>
    </lineage>
</organism>
<dbReference type="OMA" id="RDWKPNG"/>
<proteinExistence type="predicted"/>
<feature type="non-terminal residue" evidence="2">
    <location>
        <position position="1"/>
    </location>
</feature>
<accession>A0A3E2GR24</accession>